<keyword evidence="2" id="KW-0238">DNA-binding</keyword>
<sequence>MLVIFLQRSLTHMNGLTGSTLAEQAHQNLEELIVTLELAPGSVWSEASLAEKLNTGRTPVREAAQRLAASHLLQIVPRHGIMITVPNIHDQLLVLETRRELERLIAQRAARRALPEEREQIREIAEKLDAAGESRDVVGYLRGVYSVNQLIAQFSRNRFAAEAIAPLHALSRRFYFMYHKQLDDLPTASLQHTRVARAVADGDEQEAGRASDMMMDYIDAFTRDCFTRDFEPHRSRASV</sequence>
<evidence type="ECO:0000256" key="2">
    <source>
        <dbReference type="ARBA" id="ARBA00023125"/>
    </source>
</evidence>
<dbReference type="Pfam" id="PF07729">
    <property type="entry name" value="FCD"/>
    <property type="match status" value="1"/>
</dbReference>
<keyword evidence="3" id="KW-0804">Transcription</keyword>
<evidence type="ECO:0000256" key="1">
    <source>
        <dbReference type="ARBA" id="ARBA00023015"/>
    </source>
</evidence>
<dbReference type="GO" id="GO:0003677">
    <property type="term" value="F:DNA binding"/>
    <property type="evidence" value="ECO:0007669"/>
    <property type="project" value="UniProtKB-KW"/>
</dbReference>
<dbReference type="InterPro" id="IPR000524">
    <property type="entry name" value="Tscrpt_reg_HTH_GntR"/>
</dbReference>
<dbReference type="Pfam" id="PF00392">
    <property type="entry name" value="GntR"/>
    <property type="match status" value="1"/>
</dbReference>
<name>A0A6P2JXX9_BURL3</name>
<dbReference type="Gene3D" id="1.20.120.530">
    <property type="entry name" value="GntR ligand-binding domain-like"/>
    <property type="match status" value="1"/>
</dbReference>
<dbReference type="SMART" id="SM00895">
    <property type="entry name" value="FCD"/>
    <property type="match status" value="1"/>
</dbReference>
<evidence type="ECO:0000313" key="5">
    <source>
        <dbReference type="EMBL" id="VWB47943.1"/>
    </source>
</evidence>
<gene>
    <name evidence="5" type="ORF">BLA15945_02213</name>
</gene>
<dbReference type="InterPro" id="IPR036390">
    <property type="entry name" value="WH_DNA-bd_sf"/>
</dbReference>
<evidence type="ECO:0000256" key="3">
    <source>
        <dbReference type="ARBA" id="ARBA00023163"/>
    </source>
</evidence>
<evidence type="ECO:0000313" key="6">
    <source>
        <dbReference type="Proteomes" id="UP000494174"/>
    </source>
</evidence>
<dbReference type="PANTHER" id="PTHR43537:SF5">
    <property type="entry name" value="UXU OPERON TRANSCRIPTIONAL REGULATOR"/>
    <property type="match status" value="1"/>
</dbReference>
<protein>
    <submittedName>
        <fullName evidence="5">GntR family transcriptional regulator</fullName>
    </submittedName>
</protein>
<dbReference type="SUPFAM" id="SSF46785">
    <property type="entry name" value="Winged helix' DNA-binding domain"/>
    <property type="match status" value="1"/>
</dbReference>
<reference evidence="5 6" key="1">
    <citation type="submission" date="2019-09" db="EMBL/GenBank/DDBJ databases">
        <authorList>
            <person name="Depoorter E."/>
        </authorList>
    </citation>
    <scope>NUCLEOTIDE SEQUENCE [LARGE SCALE GENOMIC DNA]</scope>
    <source>
        <strain evidence="5">R-15945</strain>
    </source>
</reference>
<dbReference type="EMBL" id="CABVPU010000006">
    <property type="protein sequence ID" value="VWB47943.1"/>
    <property type="molecule type" value="Genomic_DNA"/>
</dbReference>
<dbReference type="InterPro" id="IPR008920">
    <property type="entry name" value="TF_FadR/GntR_C"/>
</dbReference>
<dbReference type="PROSITE" id="PS50949">
    <property type="entry name" value="HTH_GNTR"/>
    <property type="match status" value="1"/>
</dbReference>
<proteinExistence type="predicted"/>
<dbReference type="AlphaFoldDB" id="A0A6P2JXX9"/>
<dbReference type="Proteomes" id="UP000494174">
    <property type="component" value="Unassembled WGS sequence"/>
</dbReference>
<dbReference type="Gene3D" id="1.10.10.10">
    <property type="entry name" value="Winged helix-like DNA-binding domain superfamily/Winged helix DNA-binding domain"/>
    <property type="match status" value="1"/>
</dbReference>
<organism evidence="5 6">
    <name type="scientific">Burkholderia lata (strain ATCC 17760 / DSM 23089 / LMG 22485 / NCIMB 9086 / R18194 / 383)</name>
    <dbReference type="NCBI Taxonomy" id="482957"/>
    <lineage>
        <taxon>Bacteria</taxon>
        <taxon>Pseudomonadati</taxon>
        <taxon>Pseudomonadota</taxon>
        <taxon>Betaproteobacteria</taxon>
        <taxon>Burkholderiales</taxon>
        <taxon>Burkholderiaceae</taxon>
        <taxon>Burkholderia</taxon>
        <taxon>Burkholderia cepacia complex</taxon>
    </lineage>
</organism>
<evidence type="ECO:0000259" key="4">
    <source>
        <dbReference type="PROSITE" id="PS50949"/>
    </source>
</evidence>
<keyword evidence="1" id="KW-0805">Transcription regulation</keyword>
<accession>A0A6P2JXX9</accession>
<dbReference type="SUPFAM" id="SSF48008">
    <property type="entry name" value="GntR ligand-binding domain-like"/>
    <property type="match status" value="1"/>
</dbReference>
<dbReference type="GO" id="GO:0003700">
    <property type="term" value="F:DNA-binding transcription factor activity"/>
    <property type="evidence" value="ECO:0007669"/>
    <property type="project" value="InterPro"/>
</dbReference>
<dbReference type="SMART" id="SM00345">
    <property type="entry name" value="HTH_GNTR"/>
    <property type="match status" value="1"/>
</dbReference>
<feature type="domain" description="HTH gntR-type" evidence="4">
    <location>
        <begin position="19"/>
        <end position="86"/>
    </location>
</feature>
<dbReference type="PANTHER" id="PTHR43537">
    <property type="entry name" value="TRANSCRIPTIONAL REGULATOR, GNTR FAMILY"/>
    <property type="match status" value="1"/>
</dbReference>
<dbReference type="InterPro" id="IPR011711">
    <property type="entry name" value="GntR_C"/>
</dbReference>
<dbReference type="InterPro" id="IPR036388">
    <property type="entry name" value="WH-like_DNA-bd_sf"/>
</dbReference>